<dbReference type="EMBL" id="JAUYVI010000005">
    <property type="protein sequence ID" value="MDQ7249180.1"/>
    <property type="molecule type" value="Genomic_DNA"/>
</dbReference>
<organism evidence="6 7">
    <name type="scientific">Dongia sedimenti</name>
    <dbReference type="NCBI Taxonomy" id="3064282"/>
    <lineage>
        <taxon>Bacteria</taxon>
        <taxon>Pseudomonadati</taxon>
        <taxon>Pseudomonadota</taxon>
        <taxon>Alphaproteobacteria</taxon>
        <taxon>Rhodospirillales</taxon>
        <taxon>Dongiaceae</taxon>
        <taxon>Dongia</taxon>
    </lineage>
</organism>
<feature type="transmembrane region" description="Helical" evidence="5">
    <location>
        <begin position="118"/>
        <end position="142"/>
    </location>
</feature>
<protein>
    <submittedName>
        <fullName evidence="6">EI24 domain-containing protein</fullName>
    </submittedName>
</protein>
<dbReference type="Proteomes" id="UP001230156">
    <property type="component" value="Unassembled WGS sequence"/>
</dbReference>
<dbReference type="RefSeq" id="WP_379956887.1">
    <property type="nucleotide sequence ID" value="NZ_JAUYVI010000005.1"/>
</dbReference>
<evidence type="ECO:0000256" key="4">
    <source>
        <dbReference type="ARBA" id="ARBA00023136"/>
    </source>
</evidence>
<accession>A0ABU0YPV9</accession>
<name>A0ABU0YPV9_9PROT</name>
<evidence type="ECO:0000256" key="2">
    <source>
        <dbReference type="ARBA" id="ARBA00022692"/>
    </source>
</evidence>
<evidence type="ECO:0000256" key="5">
    <source>
        <dbReference type="SAM" id="Phobius"/>
    </source>
</evidence>
<feature type="transmembrane region" description="Helical" evidence="5">
    <location>
        <begin position="20"/>
        <end position="43"/>
    </location>
</feature>
<dbReference type="Pfam" id="PF07264">
    <property type="entry name" value="EI24"/>
    <property type="match status" value="1"/>
</dbReference>
<keyword evidence="3 5" id="KW-1133">Transmembrane helix</keyword>
<evidence type="ECO:0000256" key="3">
    <source>
        <dbReference type="ARBA" id="ARBA00022989"/>
    </source>
</evidence>
<evidence type="ECO:0000313" key="6">
    <source>
        <dbReference type="EMBL" id="MDQ7249180.1"/>
    </source>
</evidence>
<reference evidence="7" key="1">
    <citation type="submission" date="2023-08" db="EMBL/GenBank/DDBJ databases">
        <title>Rhodospirillaceae gen. nov., a novel taxon isolated from the Yangtze River Yuezi River estuary sludge.</title>
        <authorList>
            <person name="Ruan L."/>
        </authorList>
    </citation>
    <scope>NUCLEOTIDE SEQUENCE [LARGE SCALE GENOMIC DNA]</scope>
    <source>
        <strain evidence="7">R-7</strain>
    </source>
</reference>
<evidence type="ECO:0000313" key="7">
    <source>
        <dbReference type="Proteomes" id="UP001230156"/>
    </source>
</evidence>
<dbReference type="InterPro" id="IPR059112">
    <property type="entry name" value="CysZ/EI24"/>
</dbReference>
<comment type="caution">
    <text evidence="6">The sequence shown here is derived from an EMBL/GenBank/DDBJ whole genome shotgun (WGS) entry which is preliminary data.</text>
</comment>
<keyword evidence="2 5" id="KW-0812">Transmembrane</keyword>
<keyword evidence="7" id="KW-1185">Reference proteome</keyword>
<gene>
    <name evidence="6" type="ORF">Q8A70_15945</name>
</gene>
<comment type="subcellular location">
    <subcellularLocation>
        <location evidence="1">Membrane</location>
        <topology evidence="1">Multi-pass membrane protein</topology>
    </subcellularLocation>
</comment>
<proteinExistence type="predicted"/>
<feature type="transmembrane region" description="Helical" evidence="5">
    <location>
        <begin position="185"/>
        <end position="212"/>
    </location>
</feature>
<sequence length="235" mass="25317">MFGAISKALAQLGDPKIQKLIGLSIALAIAVFIAIALLAWWLIGWLSGLNGWWGEITQAAGVLATLVIAWFTFPALAAAISAIFADRVIDAVEARYYPGRPAPHATPILASVLDGLKLALLSLIANLLALPFLIFPPLYFLIAYGVNGYLLGREYYEMPALRRLQRPVAKQVYAAHRGQFTLGGVLIAILSTIPFVNLIAPIIATAFMVHLFESVVKLESDRAASVTRRPPSGAN</sequence>
<feature type="transmembrane region" description="Helical" evidence="5">
    <location>
        <begin position="63"/>
        <end position="85"/>
    </location>
</feature>
<keyword evidence="4 5" id="KW-0472">Membrane</keyword>
<evidence type="ECO:0000256" key="1">
    <source>
        <dbReference type="ARBA" id="ARBA00004141"/>
    </source>
</evidence>